<dbReference type="Proteomes" id="UP000567293">
    <property type="component" value="Unassembled WGS sequence"/>
</dbReference>
<keyword evidence="2" id="KW-1185">Reference proteome</keyword>
<dbReference type="AlphaFoldDB" id="A0A7V8NLW1"/>
<gene>
    <name evidence="1" type="ORF">HRJ53_00505</name>
</gene>
<name>A0A7V8NLW1_9BACT</name>
<evidence type="ECO:0000313" key="1">
    <source>
        <dbReference type="EMBL" id="MBA0083455.1"/>
    </source>
</evidence>
<accession>A0A7V8NLW1</accession>
<protein>
    <submittedName>
        <fullName evidence="1">Uncharacterized protein</fullName>
    </submittedName>
</protein>
<evidence type="ECO:0000313" key="2">
    <source>
        <dbReference type="Proteomes" id="UP000567293"/>
    </source>
</evidence>
<sequence>DGSLKQVDCLGSQMRLVIVGTDGKITRLLVTDPGKVVILGGGSQALGCGPQKLRRVSLEYFPKTNARLATAGEVATIEFQ</sequence>
<proteinExistence type="predicted"/>
<comment type="caution">
    <text evidence="1">The sequence shown here is derived from an EMBL/GenBank/DDBJ whole genome shotgun (WGS) entry which is preliminary data.</text>
</comment>
<dbReference type="EMBL" id="JACDQQ010000052">
    <property type="protein sequence ID" value="MBA0083455.1"/>
    <property type="molecule type" value="Genomic_DNA"/>
</dbReference>
<feature type="non-terminal residue" evidence="1">
    <location>
        <position position="1"/>
    </location>
</feature>
<reference evidence="1" key="1">
    <citation type="submission" date="2020-06" db="EMBL/GenBank/DDBJ databases">
        <title>Legume-microbial interactions unlock mineral nutrients during tropical forest succession.</title>
        <authorList>
            <person name="Epihov D.Z."/>
        </authorList>
    </citation>
    <scope>NUCLEOTIDE SEQUENCE [LARGE SCALE GENOMIC DNA]</scope>
    <source>
        <strain evidence="1">Pan2503</strain>
    </source>
</reference>
<organism evidence="1 2">
    <name type="scientific">Candidatus Acidiferrum panamense</name>
    <dbReference type="NCBI Taxonomy" id="2741543"/>
    <lineage>
        <taxon>Bacteria</taxon>
        <taxon>Pseudomonadati</taxon>
        <taxon>Acidobacteriota</taxon>
        <taxon>Terriglobia</taxon>
        <taxon>Candidatus Acidiferrales</taxon>
        <taxon>Candidatus Acidiferrum</taxon>
    </lineage>
</organism>